<dbReference type="PANTHER" id="PTHR42831:SF1">
    <property type="entry name" value="FE-S PROTEIN MATURATION AUXILIARY FACTOR YITW"/>
    <property type="match status" value="1"/>
</dbReference>
<dbReference type="AlphaFoldDB" id="A0A6A7RTW2"/>
<dbReference type="InterPro" id="IPR052339">
    <property type="entry name" value="Fe-S_Maturation_MIP18"/>
</dbReference>
<dbReference type="EMBL" id="PDHS01000253">
    <property type="protein sequence ID" value="MQM31027.1"/>
    <property type="molecule type" value="Genomic_DNA"/>
</dbReference>
<evidence type="ECO:0000259" key="1">
    <source>
        <dbReference type="Pfam" id="PF01883"/>
    </source>
</evidence>
<feature type="domain" description="MIP18 family-like" evidence="1">
    <location>
        <begin position="22"/>
        <end position="94"/>
    </location>
</feature>
<protein>
    <submittedName>
        <fullName evidence="2">SUF system Fe-S cluster assembly protein</fullName>
    </submittedName>
</protein>
<dbReference type="Pfam" id="PF01883">
    <property type="entry name" value="FeS_assembly_P"/>
    <property type="match status" value="1"/>
</dbReference>
<organism evidence="2 3">
    <name type="scientific">Candidatus Accumulibacter phosphatis</name>
    <dbReference type="NCBI Taxonomy" id="327160"/>
    <lineage>
        <taxon>Bacteria</taxon>
        <taxon>Pseudomonadati</taxon>
        <taxon>Pseudomonadota</taxon>
        <taxon>Betaproteobacteria</taxon>
        <taxon>Candidatus Accumulibacter</taxon>
    </lineage>
</organism>
<evidence type="ECO:0000313" key="3">
    <source>
        <dbReference type="Proteomes" id="UP000342300"/>
    </source>
</evidence>
<dbReference type="Proteomes" id="UP000342300">
    <property type="component" value="Unassembled WGS sequence"/>
</dbReference>
<dbReference type="InterPro" id="IPR014291">
    <property type="entry name" value="SUF_FeS_clus_asmbl-assoc"/>
</dbReference>
<evidence type="ECO:0000313" key="2">
    <source>
        <dbReference type="EMBL" id="MQM31027.1"/>
    </source>
</evidence>
<dbReference type="InterPro" id="IPR002744">
    <property type="entry name" value="MIP18-like"/>
</dbReference>
<dbReference type="Gene3D" id="3.30.300.130">
    <property type="entry name" value="Fe-S cluster assembly (FSCA)"/>
    <property type="match status" value="1"/>
</dbReference>
<dbReference type="NCBIfam" id="TIGR02945">
    <property type="entry name" value="SUF_assoc"/>
    <property type="match status" value="1"/>
</dbReference>
<sequence>MDIQLPAAAGAQVALQPDEQLREALIAALRTVYDPEIPVNIYDLGLIYALNIADQGRVAIDMTLTAPGCPVAGTFPAEVESRLMDVPGVSEVHVTLVWEPPWSMELIPEHAKLQLGLL</sequence>
<dbReference type="SUPFAM" id="SSF117916">
    <property type="entry name" value="Fe-S cluster assembly (FSCA) domain-like"/>
    <property type="match status" value="1"/>
</dbReference>
<proteinExistence type="predicted"/>
<dbReference type="PANTHER" id="PTHR42831">
    <property type="entry name" value="FE-S PROTEIN MATURATION AUXILIARY FACTOR YITW"/>
    <property type="match status" value="1"/>
</dbReference>
<dbReference type="InterPro" id="IPR034904">
    <property type="entry name" value="FSCA_dom_sf"/>
</dbReference>
<gene>
    <name evidence="2" type="ORF">CRU78_11090</name>
</gene>
<name>A0A6A7RTW2_9PROT</name>
<accession>A0A6A7RTW2</accession>
<reference evidence="2 3" key="1">
    <citation type="submission" date="2017-09" db="EMBL/GenBank/DDBJ databases">
        <title>Metagenomic Analysis Reveals Denitrifying Candidatus Accumulibacter and Flanking Population as a Source of N2O.</title>
        <authorList>
            <person name="Gao H."/>
            <person name="Mao Y."/>
            <person name="Zhao X."/>
            <person name="Liu W.-T."/>
            <person name="Zhang T."/>
            <person name="Wells G."/>
        </authorList>
    </citation>
    <scope>NUCLEOTIDE SEQUENCE [LARGE SCALE GENOMIC DNA]</scope>
    <source>
        <strain evidence="2">CANDO_2_IC</strain>
    </source>
</reference>
<comment type="caution">
    <text evidence="2">The sequence shown here is derived from an EMBL/GenBank/DDBJ whole genome shotgun (WGS) entry which is preliminary data.</text>
</comment>